<protein>
    <submittedName>
        <fullName evidence="1">Dna sulfur modification protein dndb</fullName>
    </submittedName>
</protein>
<organism evidence="1">
    <name type="scientific">hydrocarbon metagenome</name>
    <dbReference type="NCBI Taxonomy" id="938273"/>
    <lineage>
        <taxon>unclassified sequences</taxon>
        <taxon>metagenomes</taxon>
        <taxon>ecological metagenomes</taxon>
    </lineage>
</organism>
<dbReference type="CDD" id="cd16412">
    <property type="entry name" value="dndB"/>
    <property type="match status" value="1"/>
</dbReference>
<proteinExistence type="predicted"/>
<dbReference type="NCBIfam" id="TIGR03233">
    <property type="entry name" value="DNA_S_dndB"/>
    <property type="match status" value="1"/>
</dbReference>
<gene>
    <name evidence="1" type="ORF">ASZ90_011082</name>
</gene>
<evidence type="ECO:0000313" key="1">
    <source>
        <dbReference type="EMBL" id="KUG19209.1"/>
    </source>
</evidence>
<dbReference type="InterPro" id="IPR017642">
    <property type="entry name" value="DNA_S_mod_DndB"/>
</dbReference>
<comment type="caution">
    <text evidence="1">The sequence shown here is derived from an EMBL/GenBank/DDBJ whole genome shotgun (WGS) entry which is preliminary data.</text>
</comment>
<accession>A0A0W8FE74</accession>
<dbReference type="EMBL" id="LNQE01001315">
    <property type="protein sequence ID" value="KUG19209.1"/>
    <property type="molecule type" value="Genomic_DNA"/>
</dbReference>
<name>A0A0W8FE74_9ZZZZ</name>
<reference evidence="1" key="1">
    <citation type="journal article" date="2015" name="Proc. Natl. Acad. Sci. U.S.A.">
        <title>Networks of energetic and metabolic interactions define dynamics in microbial communities.</title>
        <authorList>
            <person name="Embree M."/>
            <person name="Liu J.K."/>
            <person name="Al-Bassam M.M."/>
            <person name="Zengler K."/>
        </authorList>
    </citation>
    <scope>NUCLEOTIDE SEQUENCE</scope>
</reference>
<dbReference type="Pfam" id="PF14072">
    <property type="entry name" value="DndB"/>
    <property type="match status" value="1"/>
</dbReference>
<dbReference type="AlphaFoldDB" id="A0A0W8FE74"/>
<sequence length="379" mass="42955">MVDAHVSDVDSFESMIHQFPAIRGIQAGKEYYITMFPLKVVAKLFSFDDSDIPPKMRAQRTLNRARIPVIANYLVNNPKDYVFSSITASIDGKVQFVPLASSGPENKIGKLIIPMTARIIINDGQHRRAAIEEALNSRPELGFDTISVVLFLDSGLTRSQQMFADLNKHAVHPTKSLGILYDNRDPLSQMVLSLLETVPIFNGLTEFEKTTISNRSVKMFTLSSIYQATQELIGKDPELHANFDSYMSLASEYWNEVYQNIPEWQWVVERRIPTAELRKEYIHAHGVALHALGRVGHALIEQYPDIWRDKIQQLQRINWSRENSKVWEGRAMIGGRINKSQTNMILTTSIIKLFLGLELTSEELTAEKNLNKGVRGTPA</sequence>
<dbReference type="InterPro" id="IPR017601">
    <property type="entry name" value="DGQHR-contain_dom"/>
</dbReference>
<dbReference type="NCBIfam" id="TIGR03187">
    <property type="entry name" value="DGQHR"/>
    <property type="match status" value="1"/>
</dbReference>